<evidence type="ECO:0000256" key="9">
    <source>
        <dbReference type="ARBA" id="ARBA00023326"/>
    </source>
</evidence>
<keyword evidence="5" id="KW-0964">Secreted</keyword>
<evidence type="ECO:0000256" key="8">
    <source>
        <dbReference type="ARBA" id="ARBA00023277"/>
    </source>
</evidence>
<accession>A0A3D8QTF0</accession>
<dbReference type="InterPro" id="IPR044846">
    <property type="entry name" value="GH10"/>
</dbReference>
<evidence type="ECO:0000256" key="3">
    <source>
        <dbReference type="ARBA" id="ARBA00004851"/>
    </source>
</evidence>
<evidence type="ECO:0000256" key="5">
    <source>
        <dbReference type="ARBA" id="ARBA00022525"/>
    </source>
</evidence>
<reference evidence="14 15" key="1">
    <citation type="journal article" date="2018" name="IMA Fungus">
        <title>IMA Genome-F 9: Draft genome sequence of Annulohypoxylon stygium, Aspergillus mulundensis, Berkeleyomyces basicola (syn. Thielaviopsis basicola), Ceratocystis smalleyi, two Cercospora beticola strains, Coleophoma cylindrospora, Fusarium fracticaudum, Phialophora cf. hyalina, and Morchella septimelata.</title>
        <authorList>
            <person name="Wingfield B.D."/>
            <person name="Bills G.F."/>
            <person name="Dong Y."/>
            <person name="Huang W."/>
            <person name="Nel W.J."/>
            <person name="Swalarsk-Parry B.S."/>
            <person name="Vaghefi N."/>
            <person name="Wilken P.M."/>
            <person name="An Z."/>
            <person name="de Beer Z.W."/>
            <person name="De Vos L."/>
            <person name="Chen L."/>
            <person name="Duong T.A."/>
            <person name="Gao Y."/>
            <person name="Hammerbacher A."/>
            <person name="Kikkert J.R."/>
            <person name="Li Y."/>
            <person name="Li H."/>
            <person name="Li K."/>
            <person name="Li Q."/>
            <person name="Liu X."/>
            <person name="Ma X."/>
            <person name="Naidoo K."/>
            <person name="Pethybridge S.J."/>
            <person name="Sun J."/>
            <person name="Steenkamp E.T."/>
            <person name="van der Nest M.A."/>
            <person name="van Wyk S."/>
            <person name="Wingfield M.J."/>
            <person name="Xiong C."/>
            <person name="Yue Q."/>
            <person name="Zhang X."/>
        </authorList>
    </citation>
    <scope>NUCLEOTIDE SEQUENCE [LARGE SCALE GENOMIC DNA]</scope>
    <source>
        <strain evidence="14 15">BP6252</strain>
    </source>
</reference>
<keyword evidence="10 14" id="KW-0326">Glycosidase</keyword>
<keyword evidence="15" id="KW-1185">Reference proteome</keyword>
<comment type="similarity">
    <text evidence="4 10">Belongs to the glycosyl hydrolase 10 (cellulase F) family.</text>
</comment>
<organism evidence="14 15">
    <name type="scientific">Coleophoma cylindrospora</name>
    <dbReference type="NCBI Taxonomy" id="1849047"/>
    <lineage>
        <taxon>Eukaryota</taxon>
        <taxon>Fungi</taxon>
        <taxon>Dikarya</taxon>
        <taxon>Ascomycota</taxon>
        <taxon>Pezizomycotina</taxon>
        <taxon>Leotiomycetes</taxon>
        <taxon>Helotiales</taxon>
        <taxon>Dermateaceae</taxon>
        <taxon>Coleophoma</taxon>
    </lineage>
</organism>
<dbReference type="InterPro" id="IPR001000">
    <property type="entry name" value="GH10_dom"/>
</dbReference>
<evidence type="ECO:0000256" key="1">
    <source>
        <dbReference type="ARBA" id="ARBA00000681"/>
    </source>
</evidence>
<evidence type="ECO:0000256" key="2">
    <source>
        <dbReference type="ARBA" id="ARBA00004613"/>
    </source>
</evidence>
<dbReference type="OrthoDB" id="3055998at2759"/>
<dbReference type="GO" id="GO:0045493">
    <property type="term" value="P:xylan catabolic process"/>
    <property type="evidence" value="ECO:0007669"/>
    <property type="project" value="UniProtKB-KW"/>
</dbReference>
<dbReference type="PROSITE" id="PS51760">
    <property type="entry name" value="GH10_2"/>
    <property type="match status" value="1"/>
</dbReference>
<dbReference type="SMART" id="SM00633">
    <property type="entry name" value="Glyco_10"/>
    <property type="match status" value="1"/>
</dbReference>
<evidence type="ECO:0000313" key="15">
    <source>
        <dbReference type="Proteomes" id="UP000256645"/>
    </source>
</evidence>
<evidence type="ECO:0000256" key="7">
    <source>
        <dbReference type="ARBA" id="ARBA00022801"/>
    </source>
</evidence>
<dbReference type="AlphaFoldDB" id="A0A3D8QTF0"/>
<dbReference type="PANTHER" id="PTHR31490:SF35">
    <property type="entry name" value="ENDO-1,4-BETA-XYLANASE"/>
    <property type="match status" value="1"/>
</dbReference>
<proteinExistence type="inferred from homology"/>
<dbReference type="SUPFAM" id="SSF51445">
    <property type="entry name" value="(Trans)glycosidases"/>
    <property type="match status" value="1"/>
</dbReference>
<feature type="compositionally biased region" description="Low complexity" evidence="11">
    <location>
        <begin position="470"/>
        <end position="486"/>
    </location>
</feature>
<dbReference type="EC" id="3.2.1.8" evidence="10"/>
<gene>
    <name evidence="14" type="ORF">BP6252_10703</name>
</gene>
<comment type="caution">
    <text evidence="14">The sequence shown here is derived from an EMBL/GenBank/DDBJ whole genome shotgun (WGS) entry which is preliminary data.</text>
</comment>
<feature type="domain" description="GH10" evidence="13">
    <location>
        <begin position="17"/>
        <end position="335"/>
    </location>
</feature>
<evidence type="ECO:0000256" key="12">
    <source>
        <dbReference type="SAM" id="SignalP"/>
    </source>
</evidence>
<dbReference type="Proteomes" id="UP000256645">
    <property type="component" value="Unassembled WGS sequence"/>
</dbReference>
<protein>
    <recommendedName>
        <fullName evidence="10">Beta-xylanase</fullName>
        <ecNumber evidence="10">3.2.1.8</ecNumber>
    </recommendedName>
</protein>
<dbReference type="GO" id="GO:0031176">
    <property type="term" value="F:endo-1,4-beta-xylanase activity"/>
    <property type="evidence" value="ECO:0007669"/>
    <property type="project" value="UniProtKB-EC"/>
</dbReference>
<dbReference type="PANTHER" id="PTHR31490">
    <property type="entry name" value="GLYCOSYL HYDROLASE"/>
    <property type="match status" value="1"/>
</dbReference>
<dbReference type="STRING" id="1849047.A0A3D8QTF0"/>
<comment type="catalytic activity">
    <reaction evidence="1 10">
        <text>Endohydrolysis of (1-&gt;4)-beta-D-xylosidic linkages in xylans.</text>
        <dbReference type="EC" id="3.2.1.8"/>
    </reaction>
</comment>
<evidence type="ECO:0000256" key="4">
    <source>
        <dbReference type="ARBA" id="ARBA00007495"/>
    </source>
</evidence>
<dbReference type="EMBL" id="PDLM01000012">
    <property type="protein sequence ID" value="RDW65052.1"/>
    <property type="molecule type" value="Genomic_DNA"/>
</dbReference>
<keyword evidence="12" id="KW-0732">Signal</keyword>
<dbReference type="Pfam" id="PF00331">
    <property type="entry name" value="Glyco_hydro_10"/>
    <property type="match status" value="1"/>
</dbReference>
<feature type="chain" id="PRO_5017552519" description="Beta-xylanase" evidence="12">
    <location>
        <begin position="19"/>
        <end position="493"/>
    </location>
</feature>
<evidence type="ECO:0000259" key="13">
    <source>
        <dbReference type="PROSITE" id="PS51760"/>
    </source>
</evidence>
<name>A0A3D8QTF0_9HELO</name>
<feature type="signal peptide" evidence="12">
    <location>
        <begin position="1"/>
        <end position="18"/>
    </location>
</feature>
<keyword evidence="6 14" id="KW-0858">Xylan degradation</keyword>
<evidence type="ECO:0000256" key="6">
    <source>
        <dbReference type="ARBA" id="ARBA00022651"/>
    </source>
</evidence>
<keyword evidence="7 10" id="KW-0378">Hydrolase</keyword>
<dbReference type="GO" id="GO:0005576">
    <property type="term" value="C:extracellular region"/>
    <property type="evidence" value="ECO:0007669"/>
    <property type="project" value="UniProtKB-SubCell"/>
</dbReference>
<keyword evidence="8 10" id="KW-0119">Carbohydrate metabolism</keyword>
<dbReference type="Gene3D" id="3.20.20.80">
    <property type="entry name" value="Glycosidases"/>
    <property type="match status" value="1"/>
</dbReference>
<evidence type="ECO:0000256" key="10">
    <source>
        <dbReference type="RuleBase" id="RU361174"/>
    </source>
</evidence>
<comment type="subcellular location">
    <subcellularLocation>
        <location evidence="2">Secreted</location>
    </subcellularLocation>
</comment>
<comment type="pathway">
    <text evidence="3">Glycan degradation; xylan degradation.</text>
</comment>
<evidence type="ECO:0000256" key="11">
    <source>
        <dbReference type="SAM" id="MobiDB-lite"/>
    </source>
</evidence>
<evidence type="ECO:0000313" key="14">
    <source>
        <dbReference type="EMBL" id="RDW65052.1"/>
    </source>
</evidence>
<feature type="region of interest" description="Disordered" evidence="11">
    <location>
        <begin position="470"/>
        <end position="493"/>
    </location>
</feature>
<dbReference type="PRINTS" id="PR00134">
    <property type="entry name" value="GLHYDRLASE10"/>
</dbReference>
<sequence>MRSSSILSVAALLPFAYAQLNDLAKAAGLTYFGSATDNGELTDTEYTSILSNTSEFGQITPGNTQKWEYTEATEGTFDYTKGDVITSFAANNSQLVRCHNLIWYSQLPSWVSSGTWTNATLIAAMKAHIQSEVTHYKGQCYAWDVVNEAFDDSGNYRTSVFYEIIGPEYIPIAFETAALYDSNVKLYYNDYNIEYAGVKATAALNLVKDLKARGIQIDGVGMQGHFIVGSTPSLATQSANLKTFIDAGVEVAYTELDIRFSSLPPTSTGLTTQSSDYVNTVQACLDNMPGCVGVTIWDYTDKYSWVPSTFSGAGDACLWYANFTHHPAYDAVTSVLASYSGSGTAAVATAAATTAASSASSVAVVATTLATSVKSSVVASSSVAAVKTSATSAAQVATSATSIAVASTLATVKSSVAASSPVAAVKPTSATSIAIASTLATVKSSVAASSSVAAVKTSATSAAQVATSATSVAVAPSSSATAAPSPADDECDA</sequence>
<keyword evidence="9 10" id="KW-0624">Polysaccharide degradation</keyword>
<dbReference type="InterPro" id="IPR017853">
    <property type="entry name" value="GH"/>
</dbReference>